<dbReference type="SUPFAM" id="SSF63433">
    <property type="entry name" value="Fumarylacetoacetate hydrolase, FAH, N-terminal domain"/>
    <property type="match status" value="1"/>
</dbReference>
<dbReference type="AlphaFoldDB" id="A0A8K0WYU4"/>
<evidence type="ECO:0000256" key="8">
    <source>
        <dbReference type="ARBA" id="ARBA00022878"/>
    </source>
</evidence>
<feature type="binding site" evidence="12">
    <location>
        <position position="160"/>
    </location>
    <ligand>
        <name>Ca(2+)</name>
        <dbReference type="ChEBI" id="CHEBI:29108"/>
    </ligand>
</feature>
<comment type="similarity">
    <text evidence="2 13">Belongs to the FAH family.</text>
</comment>
<evidence type="ECO:0000256" key="2">
    <source>
        <dbReference type="ARBA" id="ARBA00010211"/>
    </source>
</evidence>
<evidence type="ECO:0000256" key="7">
    <source>
        <dbReference type="ARBA" id="ARBA00022842"/>
    </source>
</evidence>
<comment type="caution">
    <text evidence="16">The sequence shown here is derived from an EMBL/GenBank/DDBJ whole genome shotgun (WGS) entry which is preliminary data.</text>
</comment>
<dbReference type="EMBL" id="JAGPXD010000006">
    <property type="protein sequence ID" value="KAH7349802.1"/>
    <property type="molecule type" value="Genomic_DNA"/>
</dbReference>
<evidence type="ECO:0000256" key="11">
    <source>
        <dbReference type="PIRSR" id="PIRSR605959-2"/>
    </source>
</evidence>
<comment type="pathway">
    <text evidence="1 13">Amino-acid degradation; L-phenylalanine degradation; acetoacetate and fumarate from L-phenylalanine: step 6/6.</text>
</comment>
<comment type="catalytic activity">
    <reaction evidence="13">
        <text>4-fumarylacetoacetate + H2O = acetoacetate + fumarate + H(+)</text>
        <dbReference type="Rhea" id="RHEA:10244"/>
        <dbReference type="ChEBI" id="CHEBI:13705"/>
        <dbReference type="ChEBI" id="CHEBI:15377"/>
        <dbReference type="ChEBI" id="CHEBI:15378"/>
        <dbReference type="ChEBI" id="CHEBI:18034"/>
        <dbReference type="ChEBI" id="CHEBI:29806"/>
        <dbReference type="EC" id="3.7.1.2"/>
    </reaction>
</comment>
<feature type="binding site" evidence="12">
    <location>
        <position position="212"/>
    </location>
    <ligand>
        <name>Mg(2+)</name>
        <dbReference type="ChEBI" id="CHEBI:18420"/>
    </ligand>
</feature>
<evidence type="ECO:0000256" key="13">
    <source>
        <dbReference type="RuleBase" id="RU366008"/>
    </source>
</evidence>
<dbReference type="Pfam" id="PF01557">
    <property type="entry name" value="FAA_hydrolase"/>
    <property type="match status" value="1"/>
</dbReference>
<dbReference type="GO" id="GO:0006572">
    <property type="term" value="P:L-tyrosine catabolic process"/>
    <property type="evidence" value="ECO:0007669"/>
    <property type="project" value="UniProtKB-UniRule"/>
</dbReference>
<feature type="binding site" evidence="12">
    <location>
        <position position="88"/>
    </location>
    <ligand>
        <name>Ca(2+)</name>
        <dbReference type="ChEBI" id="CHEBI:29108"/>
    </ligand>
</feature>
<keyword evidence="7 12" id="KW-0460">Magnesium</keyword>
<dbReference type="GO" id="GO:0004334">
    <property type="term" value="F:fumarylacetoacetase activity"/>
    <property type="evidence" value="ECO:0007669"/>
    <property type="project" value="UniProtKB-UniRule"/>
</dbReference>
<dbReference type="InterPro" id="IPR036462">
    <property type="entry name" value="Fumarylacetoacetase_N_sf"/>
</dbReference>
<feature type="binding site" evidence="12">
    <location>
        <position position="192"/>
    </location>
    <ligand>
        <name>Ca(2+)</name>
        <dbReference type="ChEBI" id="CHEBI:29108"/>
    </ligand>
</feature>
<dbReference type="GO" id="GO:0006559">
    <property type="term" value="P:L-phenylalanine catabolic process"/>
    <property type="evidence" value="ECO:0007669"/>
    <property type="project" value="UniProtKB-UniRule"/>
</dbReference>
<dbReference type="InterPro" id="IPR036663">
    <property type="entry name" value="Fumarylacetoacetase_C_sf"/>
</dbReference>
<dbReference type="GO" id="GO:0046872">
    <property type="term" value="F:metal ion binding"/>
    <property type="evidence" value="ECO:0007669"/>
    <property type="project" value="UniProtKB-UniRule"/>
</dbReference>
<evidence type="ECO:0000256" key="12">
    <source>
        <dbReference type="PIRSR" id="PIRSR605959-3"/>
    </source>
</evidence>
<evidence type="ECO:0000256" key="10">
    <source>
        <dbReference type="PIRSR" id="PIRSR605959-1"/>
    </source>
</evidence>
<dbReference type="Proteomes" id="UP000813385">
    <property type="component" value="Unassembled WGS sequence"/>
</dbReference>
<organism evidence="16 17">
    <name type="scientific">Plectosphaerella cucumerina</name>
    <dbReference type="NCBI Taxonomy" id="40658"/>
    <lineage>
        <taxon>Eukaryota</taxon>
        <taxon>Fungi</taxon>
        <taxon>Dikarya</taxon>
        <taxon>Ascomycota</taxon>
        <taxon>Pezizomycotina</taxon>
        <taxon>Sordariomycetes</taxon>
        <taxon>Hypocreomycetidae</taxon>
        <taxon>Glomerellales</taxon>
        <taxon>Plectosphaerellaceae</taxon>
        <taxon>Plectosphaerella</taxon>
    </lineage>
</organism>
<feature type="binding site" evidence="12">
    <location>
        <position position="192"/>
    </location>
    <ligand>
        <name>Mg(2+)</name>
        <dbReference type="ChEBI" id="CHEBI:18420"/>
    </ligand>
</feature>
<dbReference type="InterPro" id="IPR011234">
    <property type="entry name" value="Fumarylacetoacetase-like_C"/>
</dbReference>
<feature type="domain" description="Fumarylacetoacetase-like C-terminal" evidence="14">
    <location>
        <begin position="87"/>
        <end position="388"/>
    </location>
</feature>
<evidence type="ECO:0000256" key="3">
    <source>
        <dbReference type="ARBA" id="ARBA00012094"/>
    </source>
</evidence>
<evidence type="ECO:0000256" key="9">
    <source>
        <dbReference type="ARBA" id="ARBA00023232"/>
    </source>
</evidence>
<feature type="binding site" evidence="11">
    <location>
        <position position="199"/>
    </location>
    <ligand>
        <name>substrate</name>
    </ligand>
</feature>
<evidence type="ECO:0000256" key="6">
    <source>
        <dbReference type="ARBA" id="ARBA00022837"/>
    </source>
</evidence>
<dbReference type="Pfam" id="PF09298">
    <property type="entry name" value="FAA_hydrolase_N"/>
    <property type="match status" value="1"/>
</dbReference>
<keyword evidence="8 13" id="KW-0828">Tyrosine catabolism</keyword>
<protein>
    <recommendedName>
        <fullName evidence="3 13">Fumarylacetoacetase</fullName>
        <ecNumber evidence="3 13">3.7.1.2</ecNumber>
    </recommendedName>
    <alternativeName>
        <fullName evidence="13">Fumarylacetoacetate hydrolase</fullName>
    </alternativeName>
</protein>
<feature type="binding site" evidence="12">
    <location>
        <position position="158"/>
    </location>
    <ligand>
        <name>Ca(2+)</name>
        <dbReference type="ChEBI" id="CHEBI:29108"/>
    </ligand>
</feature>
<dbReference type="UniPathway" id="UPA00139">
    <property type="reaction ID" value="UER00341"/>
</dbReference>
<keyword evidence="5 13" id="KW-0378">Hydrolase</keyword>
<gene>
    <name evidence="16" type="ORF">B0T11DRAFT_358813</name>
</gene>
<evidence type="ECO:0000256" key="5">
    <source>
        <dbReference type="ARBA" id="ARBA00022801"/>
    </source>
</evidence>
<feature type="binding site" evidence="12">
    <location>
        <position position="216"/>
    </location>
    <ligand>
        <name>Mg(2+)</name>
        <dbReference type="ChEBI" id="CHEBI:18420"/>
    </ligand>
</feature>
<keyword evidence="4 12" id="KW-0479">Metal-binding</keyword>
<accession>A0A8K0WYU4</accession>
<feature type="binding site" evidence="11">
    <location>
        <position position="315"/>
    </location>
    <ligand>
        <name>substrate</name>
    </ligand>
</feature>
<evidence type="ECO:0000259" key="15">
    <source>
        <dbReference type="Pfam" id="PF09298"/>
    </source>
</evidence>
<dbReference type="PANTHER" id="PTHR43069">
    <property type="entry name" value="FUMARYLACETOACETASE"/>
    <property type="match status" value="1"/>
</dbReference>
<dbReference type="PANTHER" id="PTHR43069:SF5">
    <property type="entry name" value="FUMARYLACETOACETASE"/>
    <property type="match status" value="1"/>
</dbReference>
<evidence type="ECO:0000256" key="4">
    <source>
        <dbReference type="ARBA" id="ARBA00022723"/>
    </source>
</evidence>
<dbReference type="GO" id="GO:1902000">
    <property type="term" value="P:homogentisate catabolic process"/>
    <property type="evidence" value="ECO:0007669"/>
    <property type="project" value="TreeGrafter"/>
</dbReference>
<keyword evidence="6 12" id="KW-0106">Calcium</keyword>
<evidence type="ECO:0000256" key="1">
    <source>
        <dbReference type="ARBA" id="ARBA00004782"/>
    </source>
</evidence>
<keyword evidence="17" id="KW-1185">Reference proteome</keyword>
<dbReference type="InterPro" id="IPR005959">
    <property type="entry name" value="Fumarylacetoacetase"/>
</dbReference>
<reference evidence="16" key="1">
    <citation type="journal article" date="2021" name="Nat. Commun.">
        <title>Genetic determinants of endophytism in the Arabidopsis root mycobiome.</title>
        <authorList>
            <person name="Mesny F."/>
            <person name="Miyauchi S."/>
            <person name="Thiergart T."/>
            <person name="Pickel B."/>
            <person name="Atanasova L."/>
            <person name="Karlsson M."/>
            <person name="Huettel B."/>
            <person name="Barry K.W."/>
            <person name="Haridas S."/>
            <person name="Chen C."/>
            <person name="Bauer D."/>
            <person name="Andreopoulos W."/>
            <person name="Pangilinan J."/>
            <person name="LaButti K."/>
            <person name="Riley R."/>
            <person name="Lipzen A."/>
            <person name="Clum A."/>
            <person name="Drula E."/>
            <person name="Henrissat B."/>
            <person name="Kohler A."/>
            <person name="Grigoriev I.V."/>
            <person name="Martin F.M."/>
            <person name="Hacquard S."/>
        </authorList>
    </citation>
    <scope>NUCLEOTIDE SEQUENCE</scope>
    <source>
        <strain evidence="16">MPI-CAGE-AT-0016</strain>
    </source>
</reference>
<dbReference type="OrthoDB" id="4848009at2759"/>
<name>A0A8K0WYU4_9PEZI</name>
<feature type="active site" description="Proton acceptor" evidence="10">
    <location>
        <position position="95"/>
    </location>
</feature>
<evidence type="ECO:0000313" key="16">
    <source>
        <dbReference type="EMBL" id="KAH7349802.1"/>
    </source>
</evidence>
<keyword evidence="9 13" id="KW-0585">Phenylalanine catabolism</keyword>
<comment type="cofactor">
    <cofactor evidence="13">
        <name>Mg(2+)</name>
        <dbReference type="ChEBI" id="CHEBI:18420"/>
    </cofactor>
    <cofactor evidence="13">
        <name>Ca(2+)</name>
        <dbReference type="ChEBI" id="CHEBI:29108"/>
    </cofactor>
</comment>
<sequence>MDYRLMSFYNAPPLDCRDLMTLLGQSTLNDFAALPHDLRRQFRKEIQLLIRNDTSLLYAAPGDVADVWAVPRDDAEMHLPMKIGNFTDFMCALEHVQTTGRLAGYGQVPANFFSMPLAYNGRASSVIVSGVDVSRPNGILNVDQGGCQYAASKKLDYEVEMGMFVSQPVSHGNAVAASVARNHIFGFVLLNDWSARDVQFNEMMPLGPFNGKAFATSISPWVVTLDALEDTGALVPSAPGGDVTGGSNTNNKFLECSDDLSVRVTSYISRNDGKSRELLAQSDLKHLYWSPFQMLAHHSSSGCGLLTGDLLGTGTLSSTAEQAAELGQGFEGKRSGCLHELVLAGTRPLKLGDGSVLTWLEDGDTVILEGWAGSADKAIGFGELVNQITPVKELPQ</sequence>
<dbReference type="SUPFAM" id="SSF56529">
    <property type="entry name" value="FAH"/>
    <property type="match status" value="1"/>
</dbReference>
<evidence type="ECO:0000313" key="17">
    <source>
        <dbReference type="Proteomes" id="UP000813385"/>
    </source>
</evidence>
<proteinExistence type="inferred from homology"/>
<dbReference type="InterPro" id="IPR015377">
    <property type="entry name" value="Fumarylacetoacetase_N"/>
</dbReference>
<dbReference type="Gene3D" id="3.90.850.10">
    <property type="entry name" value="Fumarylacetoacetase-like, C-terminal domain"/>
    <property type="match status" value="1"/>
</dbReference>
<evidence type="ECO:0000259" key="14">
    <source>
        <dbReference type="Pfam" id="PF01557"/>
    </source>
</evidence>
<dbReference type="EC" id="3.7.1.2" evidence="3 13"/>
<feature type="domain" description="Fumarylacetoacetase N-terminal" evidence="15">
    <location>
        <begin position="21"/>
        <end position="80"/>
    </location>
</feature>